<keyword evidence="12 19" id="KW-1133">Transmembrane helix</keyword>
<dbReference type="AlphaFoldDB" id="A0A516KLC4"/>
<evidence type="ECO:0000256" key="7">
    <source>
        <dbReference type="ARBA" id="ARBA00022660"/>
    </source>
</evidence>
<evidence type="ECO:0000313" key="23">
    <source>
        <dbReference type="Proteomes" id="UP000315215"/>
    </source>
</evidence>
<comment type="subcellular location">
    <subcellularLocation>
        <location evidence="2">Cell membrane</location>
        <topology evidence="2">Multi-pass membrane protein</topology>
    </subcellularLocation>
</comment>
<keyword evidence="23" id="KW-1185">Reference proteome</keyword>
<keyword evidence="5 17" id="KW-0813">Transport</keyword>
<dbReference type="GO" id="GO:0005507">
    <property type="term" value="F:copper ion binding"/>
    <property type="evidence" value="ECO:0007669"/>
    <property type="project" value="InterPro"/>
</dbReference>
<evidence type="ECO:0000256" key="8">
    <source>
        <dbReference type="ARBA" id="ARBA00022692"/>
    </source>
</evidence>
<keyword evidence="14" id="KW-0186">Copper</keyword>
<evidence type="ECO:0000256" key="19">
    <source>
        <dbReference type="SAM" id="Phobius"/>
    </source>
</evidence>
<dbReference type="PIRSF" id="PIRSF000292">
    <property type="entry name" value="Ubi_od_II"/>
    <property type="match status" value="1"/>
</dbReference>
<dbReference type="InterPro" id="IPR008972">
    <property type="entry name" value="Cupredoxin"/>
</dbReference>
<dbReference type="Pfam" id="PF02790">
    <property type="entry name" value="COX2_TM"/>
    <property type="match status" value="1"/>
</dbReference>
<keyword evidence="11 17" id="KW-0249">Electron transport</keyword>
<dbReference type="Proteomes" id="UP000315215">
    <property type="component" value="Chromosome"/>
</dbReference>
<evidence type="ECO:0000256" key="3">
    <source>
        <dbReference type="ARBA" id="ARBA00007866"/>
    </source>
</evidence>
<evidence type="ECO:0000259" key="20">
    <source>
        <dbReference type="PROSITE" id="PS50857"/>
    </source>
</evidence>
<dbReference type="InterPro" id="IPR014222">
    <property type="entry name" value="Cyt_c_oxidase_su2"/>
</dbReference>
<feature type="transmembrane region" description="Helical" evidence="19">
    <location>
        <begin position="85"/>
        <end position="107"/>
    </location>
</feature>
<keyword evidence="8 19" id="KW-0812">Transmembrane</keyword>
<dbReference type="EC" id="1.10.3.-" evidence="17"/>
<dbReference type="GO" id="GO:0004129">
    <property type="term" value="F:cytochrome-c oxidase activity"/>
    <property type="evidence" value="ECO:0007669"/>
    <property type="project" value="UniProtKB-UniRule"/>
</dbReference>
<keyword evidence="7 17" id="KW-0679">Respiratory chain</keyword>
<dbReference type="Gene3D" id="2.60.40.420">
    <property type="entry name" value="Cupredoxins - blue copper proteins"/>
    <property type="match status" value="1"/>
</dbReference>
<comment type="similarity">
    <text evidence="3 17">Belongs to the cytochrome c oxidase subunit 2 family.</text>
</comment>
<comment type="function">
    <text evidence="16">Subunits I and II form the functional core of the enzyme complex. Electrons originating in cytochrome c are transferred via heme a and Cu(A) to the binuclear center formed by heme a3 and Cu(B).</text>
</comment>
<feature type="domain" description="Cytochrome oxidase subunit II transmembrane region profile" evidence="21">
    <location>
        <begin position="18"/>
        <end position="116"/>
    </location>
</feature>
<keyword evidence="9" id="KW-0479">Metal-binding</keyword>
<dbReference type="GO" id="GO:0009486">
    <property type="term" value="F:cytochrome bo3 ubiquinol oxidase activity"/>
    <property type="evidence" value="ECO:0007669"/>
    <property type="project" value="InterPro"/>
</dbReference>
<dbReference type="OrthoDB" id="9783445at2"/>
<dbReference type="KEGG" id="aqt:FN924_13080"/>
<dbReference type="PROSITE" id="PS51257">
    <property type="entry name" value="PROKAR_LIPOPROTEIN"/>
    <property type="match status" value="1"/>
</dbReference>
<dbReference type="Gene3D" id="1.10.287.90">
    <property type="match status" value="1"/>
</dbReference>
<evidence type="ECO:0000256" key="15">
    <source>
        <dbReference type="ARBA" id="ARBA00023136"/>
    </source>
</evidence>
<dbReference type="SUPFAM" id="SSF49503">
    <property type="entry name" value="Cupredoxins"/>
    <property type="match status" value="1"/>
</dbReference>
<dbReference type="RefSeq" id="WP_143897218.1">
    <property type="nucleotide sequence ID" value="NZ_CP041666.1"/>
</dbReference>
<gene>
    <name evidence="22" type="primary">qoxA</name>
    <name evidence="22" type="ORF">FN924_13080</name>
</gene>
<keyword evidence="13 17" id="KW-0560">Oxidoreductase</keyword>
<dbReference type="InterPro" id="IPR006333">
    <property type="entry name" value="Cyt_o_ubiquinol_oxidase_su2"/>
</dbReference>
<dbReference type="GO" id="GO:0005886">
    <property type="term" value="C:plasma membrane"/>
    <property type="evidence" value="ECO:0007669"/>
    <property type="project" value="UniProtKB-SubCell"/>
</dbReference>
<dbReference type="InterPro" id="IPR002429">
    <property type="entry name" value="CcO_II-like_C"/>
</dbReference>
<evidence type="ECO:0000256" key="13">
    <source>
        <dbReference type="ARBA" id="ARBA00023002"/>
    </source>
</evidence>
<dbReference type="PROSITE" id="PS50999">
    <property type="entry name" value="COX2_TM"/>
    <property type="match status" value="1"/>
</dbReference>
<evidence type="ECO:0000259" key="21">
    <source>
        <dbReference type="PROSITE" id="PS50999"/>
    </source>
</evidence>
<evidence type="ECO:0000256" key="10">
    <source>
        <dbReference type="ARBA" id="ARBA00022729"/>
    </source>
</evidence>
<dbReference type="InterPro" id="IPR045187">
    <property type="entry name" value="CcO_II"/>
</dbReference>
<evidence type="ECO:0000256" key="2">
    <source>
        <dbReference type="ARBA" id="ARBA00004651"/>
    </source>
</evidence>
<dbReference type="SUPFAM" id="SSF81464">
    <property type="entry name" value="Cytochrome c oxidase subunit II-like, transmembrane region"/>
    <property type="match status" value="1"/>
</dbReference>
<evidence type="ECO:0000256" key="14">
    <source>
        <dbReference type="ARBA" id="ARBA00023008"/>
    </source>
</evidence>
<dbReference type="PANTHER" id="PTHR22888:SF18">
    <property type="entry name" value="CYTOCHROME BO(3) UBIQUINOL OXIDASE SUBUNIT 2"/>
    <property type="match status" value="1"/>
</dbReference>
<dbReference type="InterPro" id="IPR036257">
    <property type="entry name" value="Cyt_c_oxidase_su2_TM_sf"/>
</dbReference>
<name>A0A516KLC4_9BACI</name>
<keyword evidence="10" id="KW-0732">Signal</keyword>
<dbReference type="InterPro" id="IPR011759">
    <property type="entry name" value="Cyt_c_oxidase_su2_TM_dom"/>
</dbReference>
<evidence type="ECO:0000256" key="1">
    <source>
        <dbReference type="ARBA" id="ARBA00000725"/>
    </source>
</evidence>
<evidence type="ECO:0000313" key="22">
    <source>
        <dbReference type="EMBL" id="QDP42191.1"/>
    </source>
</evidence>
<comment type="function">
    <text evidence="17">Catalyzes quinol oxidation with the concomitant reduction of oxygen to water. Subunit II transfers the electrons from a quinol to the binuclear center of the catalytic subunit I.</text>
</comment>
<feature type="compositionally biased region" description="Basic and acidic residues" evidence="18">
    <location>
        <begin position="291"/>
        <end position="317"/>
    </location>
</feature>
<dbReference type="PROSITE" id="PS50857">
    <property type="entry name" value="COX2_CUA"/>
    <property type="match status" value="1"/>
</dbReference>
<dbReference type="GO" id="GO:0016682">
    <property type="term" value="F:oxidoreductase activity, acting on diphenols and related substances as donors, oxygen as acceptor"/>
    <property type="evidence" value="ECO:0007669"/>
    <property type="project" value="InterPro"/>
</dbReference>
<dbReference type="InterPro" id="IPR006332">
    <property type="entry name" value="QoxA"/>
</dbReference>
<dbReference type="NCBIfam" id="TIGR01432">
    <property type="entry name" value="QOXA"/>
    <property type="match status" value="1"/>
</dbReference>
<evidence type="ECO:0000256" key="16">
    <source>
        <dbReference type="ARBA" id="ARBA00024688"/>
    </source>
</evidence>
<dbReference type="InterPro" id="IPR034227">
    <property type="entry name" value="CuRO_UO_II"/>
</dbReference>
<evidence type="ECO:0000256" key="5">
    <source>
        <dbReference type="ARBA" id="ARBA00022448"/>
    </source>
</evidence>
<dbReference type="PANTHER" id="PTHR22888">
    <property type="entry name" value="CYTOCHROME C OXIDASE, SUBUNIT II"/>
    <property type="match status" value="1"/>
</dbReference>
<accession>A0A516KLC4</accession>
<evidence type="ECO:0000256" key="6">
    <source>
        <dbReference type="ARBA" id="ARBA00022475"/>
    </source>
</evidence>
<evidence type="ECO:0000256" key="11">
    <source>
        <dbReference type="ARBA" id="ARBA00022982"/>
    </source>
</evidence>
<keyword evidence="15 17" id="KW-0472">Membrane</keyword>
<sequence length="326" mass="37319">MRFIKYIIPLVLLLAVLTGCETNMVVLDPQGPVAKTQANLIIFSMIMMAVVVIVVFALFAYIVWKYREKPENMDKEPEEEEGSKALEITWFVIPVIIVAILSVPTVMATYDLEDIPEAYDHEEPLVIHVTSADWKWIFSYPEQGIETVNYLNIPEDTPVLFKLTSTGTMQSFWVPALGGQKYTMANMETKLYLVAENPGTYLGRNTNFNGKGYAHMDFEVESQTSEDFNKWVQEVKETAPTLTKEKYVEIVQPGQVGRMTFNDTHLQWFQHSNHHSELLTDPEDYEINHGASEEHPEEHHSEDMEEEMNHEHDHGSSEDEQGGESE</sequence>
<dbReference type="GO" id="GO:0042773">
    <property type="term" value="P:ATP synthesis coupled electron transport"/>
    <property type="evidence" value="ECO:0007669"/>
    <property type="project" value="TreeGrafter"/>
</dbReference>
<evidence type="ECO:0000256" key="17">
    <source>
        <dbReference type="PIRNR" id="PIRNR000292"/>
    </source>
</evidence>
<feature type="transmembrane region" description="Helical" evidence="19">
    <location>
        <begin position="38"/>
        <end position="64"/>
    </location>
</feature>
<feature type="domain" description="Cytochrome oxidase subunit II copper A binding" evidence="20">
    <location>
        <begin position="122"/>
        <end position="234"/>
    </location>
</feature>
<dbReference type="NCBIfam" id="TIGR02866">
    <property type="entry name" value="CoxB"/>
    <property type="match status" value="1"/>
</dbReference>
<dbReference type="EMBL" id="CP041666">
    <property type="protein sequence ID" value="QDP42191.1"/>
    <property type="molecule type" value="Genomic_DNA"/>
</dbReference>
<evidence type="ECO:0000256" key="18">
    <source>
        <dbReference type="SAM" id="MobiDB-lite"/>
    </source>
</evidence>
<protein>
    <recommendedName>
        <fullName evidence="4 17">Quinol oxidase subunit 2</fullName>
        <ecNumber evidence="17">1.10.3.-</ecNumber>
    </recommendedName>
</protein>
<dbReference type="CDD" id="cd04212">
    <property type="entry name" value="CuRO_UO_II"/>
    <property type="match status" value="1"/>
</dbReference>
<comment type="catalytic activity">
    <reaction evidence="1 17">
        <text>2 a quinol + O2 = 2 a quinone + 2 H2O</text>
        <dbReference type="Rhea" id="RHEA:55376"/>
        <dbReference type="ChEBI" id="CHEBI:15377"/>
        <dbReference type="ChEBI" id="CHEBI:15379"/>
        <dbReference type="ChEBI" id="CHEBI:24646"/>
        <dbReference type="ChEBI" id="CHEBI:132124"/>
    </reaction>
</comment>
<evidence type="ECO:0000256" key="12">
    <source>
        <dbReference type="ARBA" id="ARBA00022989"/>
    </source>
</evidence>
<organism evidence="22 23">
    <name type="scientific">Radiobacillus deserti</name>
    <dbReference type="NCBI Taxonomy" id="2594883"/>
    <lineage>
        <taxon>Bacteria</taxon>
        <taxon>Bacillati</taxon>
        <taxon>Bacillota</taxon>
        <taxon>Bacilli</taxon>
        <taxon>Bacillales</taxon>
        <taxon>Bacillaceae</taxon>
        <taxon>Radiobacillus</taxon>
    </lineage>
</organism>
<evidence type="ECO:0000256" key="9">
    <source>
        <dbReference type="ARBA" id="ARBA00022723"/>
    </source>
</evidence>
<proteinExistence type="inferred from homology"/>
<evidence type="ECO:0000256" key="4">
    <source>
        <dbReference type="ARBA" id="ARBA00016131"/>
    </source>
</evidence>
<keyword evidence="6 17" id="KW-1003">Cell membrane</keyword>
<reference evidence="22 23" key="1">
    <citation type="submission" date="2019-07" db="EMBL/GenBank/DDBJ databases">
        <authorList>
            <person name="Li J."/>
        </authorList>
    </citation>
    <scope>NUCLEOTIDE SEQUENCE [LARGE SCALE GENOMIC DNA]</scope>
    <source>
        <strain evidence="22 23">TKL69</strain>
    </source>
</reference>
<feature type="region of interest" description="Disordered" evidence="18">
    <location>
        <begin position="284"/>
        <end position="326"/>
    </location>
</feature>